<feature type="compositionally biased region" description="Low complexity" evidence="1">
    <location>
        <begin position="382"/>
        <end position="424"/>
    </location>
</feature>
<name>A0ABT6PV45_9PSEU</name>
<feature type="compositionally biased region" description="Pro residues" evidence="1">
    <location>
        <begin position="310"/>
        <end position="343"/>
    </location>
</feature>
<dbReference type="SUPFAM" id="SSF53955">
    <property type="entry name" value="Lysozyme-like"/>
    <property type="match status" value="1"/>
</dbReference>
<keyword evidence="3" id="KW-0328">Glycosyltransferase</keyword>
<dbReference type="CDD" id="cd13399">
    <property type="entry name" value="Slt35-like"/>
    <property type="match status" value="1"/>
</dbReference>
<evidence type="ECO:0000259" key="2">
    <source>
        <dbReference type="Pfam" id="PF13406"/>
    </source>
</evidence>
<dbReference type="EC" id="2.4.-.-" evidence="3"/>
<accession>A0ABT6PV45</accession>
<keyword evidence="4" id="KW-1185">Reference proteome</keyword>
<evidence type="ECO:0000313" key="4">
    <source>
        <dbReference type="Proteomes" id="UP001237595"/>
    </source>
</evidence>
<dbReference type="Gene3D" id="1.10.530.10">
    <property type="match status" value="1"/>
</dbReference>
<feature type="region of interest" description="Disordered" evidence="1">
    <location>
        <begin position="310"/>
        <end position="486"/>
    </location>
</feature>
<feature type="compositionally biased region" description="Pro residues" evidence="1">
    <location>
        <begin position="350"/>
        <end position="365"/>
    </location>
</feature>
<dbReference type="PANTHER" id="PTHR30163">
    <property type="entry name" value="MEMBRANE-BOUND LYTIC MUREIN TRANSGLYCOSYLASE B"/>
    <property type="match status" value="1"/>
</dbReference>
<dbReference type="EMBL" id="JASAOF010000022">
    <property type="protein sequence ID" value="MDI2031880.1"/>
    <property type="molecule type" value="Genomic_DNA"/>
</dbReference>
<dbReference type="RefSeq" id="WP_281458143.1">
    <property type="nucleotide sequence ID" value="NZ_JASAOF010000022.1"/>
</dbReference>
<evidence type="ECO:0000313" key="3">
    <source>
        <dbReference type="EMBL" id="MDI2031880.1"/>
    </source>
</evidence>
<dbReference type="GO" id="GO:0016757">
    <property type="term" value="F:glycosyltransferase activity"/>
    <property type="evidence" value="ECO:0007669"/>
    <property type="project" value="UniProtKB-KW"/>
</dbReference>
<sequence length="486" mass="50605">MANRKNKIRRKAKTSAVVGNRARRWLAATAMAPVLALPAALVSASALPTGTDQHAPDLKQLGVSGNLPQAPTLSPRLLDEAADPAQLAAVPQAAPRVELPAGELGIPEPVLAAYMQAARSVEQTHACGMHWSVLASIGRIESGHARDGAIDVNGTTTHAILGPRLSGGPNVAAIPDTDAGRFDGDPLWDRAVGPMQFIPSTWRKFATDGNEDGVESPHNLPDAAAAAGTYLCSGGGDLNDPRELAAAVFRYNHSESYVRTVMVWADAYRRGVTPTPAELSPATGDVLAGERVRAEQDALAMPAPEPLIVPEIEPVPPVEDPQPLALPPVAPAPEPGPPFPEQPAPESGPSEPPLVAPVEPAPPQLPGDEPETKPAPTPTMPPSSGTPEPSTRPSTSQPPTSSETPSSEPVPGLSLSWETSSSETPEQCDPAVLDRGEFSLLEPQPGEDLEPGETPPLLAQPGSKVFTDPGGVVTPCTVPEDYQPTQ</sequence>
<feature type="domain" description="Transglycosylase SLT" evidence="2">
    <location>
        <begin position="191"/>
        <end position="233"/>
    </location>
</feature>
<proteinExistence type="predicted"/>
<dbReference type="Proteomes" id="UP001237595">
    <property type="component" value="Unassembled WGS sequence"/>
</dbReference>
<dbReference type="InterPro" id="IPR023346">
    <property type="entry name" value="Lysozyme-like_dom_sf"/>
</dbReference>
<gene>
    <name evidence="3" type="ORF">QFW96_24860</name>
</gene>
<protein>
    <submittedName>
        <fullName evidence="3">Lytic murein transglycosylase</fullName>
        <ecNumber evidence="3">2.4.-.-</ecNumber>
    </submittedName>
</protein>
<feature type="region of interest" description="Disordered" evidence="1">
    <location>
        <begin position="53"/>
        <end position="73"/>
    </location>
</feature>
<keyword evidence="3" id="KW-0808">Transferase</keyword>
<dbReference type="InterPro" id="IPR043426">
    <property type="entry name" value="MltB-like"/>
</dbReference>
<reference evidence="3 4" key="1">
    <citation type="submission" date="2023-04" db="EMBL/GenBank/DDBJ databases">
        <title>Draft genome sequence of Saccharopolyspora sp. TS4A08 isolated from sweet potato rhizospheric soil.</title>
        <authorList>
            <person name="Suksaard P."/>
            <person name="Duangmal K."/>
        </authorList>
    </citation>
    <scope>NUCLEOTIDE SEQUENCE [LARGE SCALE GENOMIC DNA]</scope>
    <source>
        <strain evidence="3 4">TS4A08</strain>
    </source>
</reference>
<comment type="caution">
    <text evidence="3">The sequence shown here is derived from an EMBL/GenBank/DDBJ whole genome shotgun (WGS) entry which is preliminary data.</text>
</comment>
<dbReference type="PANTHER" id="PTHR30163:SF8">
    <property type="entry name" value="LYTIC MUREIN TRANSGLYCOSYLASE"/>
    <property type="match status" value="1"/>
</dbReference>
<dbReference type="Pfam" id="PF13406">
    <property type="entry name" value="SLT_2"/>
    <property type="match status" value="1"/>
</dbReference>
<evidence type="ECO:0000256" key="1">
    <source>
        <dbReference type="SAM" id="MobiDB-lite"/>
    </source>
</evidence>
<dbReference type="InterPro" id="IPR031304">
    <property type="entry name" value="SLT_2"/>
</dbReference>
<organism evidence="3 4">
    <name type="scientific">Saccharopolyspora ipomoeae</name>
    <dbReference type="NCBI Taxonomy" id="3042027"/>
    <lineage>
        <taxon>Bacteria</taxon>
        <taxon>Bacillati</taxon>
        <taxon>Actinomycetota</taxon>
        <taxon>Actinomycetes</taxon>
        <taxon>Pseudonocardiales</taxon>
        <taxon>Pseudonocardiaceae</taxon>
        <taxon>Saccharopolyspora</taxon>
    </lineage>
</organism>